<comment type="caution">
    <text evidence="2">The sequence shown here is derived from an EMBL/GenBank/DDBJ whole genome shotgun (WGS) entry which is preliminary data.</text>
</comment>
<dbReference type="InterPro" id="IPR029149">
    <property type="entry name" value="Creatin/AminoP/Spt16_N"/>
</dbReference>
<organism evidence="2">
    <name type="scientific">candidate division WOR-3 bacterium</name>
    <dbReference type="NCBI Taxonomy" id="2052148"/>
    <lineage>
        <taxon>Bacteria</taxon>
        <taxon>Bacteria division WOR-3</taxon>
    </lineage>
</organism>
<dbReference type="SUPFAM" id="SSF55920">
    <property type="entry name" value="Creatinase/aminopeptidase"/>
    <property type="match status" value="1"/>
</dbReference>
<evidence type="ECO:0000313" key="2">
    <source>
        <dbReference type="EMBL" id="HHF58447.1"/>
    </source>
</evidence>
<gene>
    <name evidence="2" type="ORF">ENL41_03380</name>
</gene>
<dbReference type="PANTHER" id="PTHR46112:SF2">
    <property type="entry name" value="XAA-PRO AMINOPEPTIDASE P-RELATED"/>
    <property type="match status" value="1"/>
</dbReference>
<accession>A0A7C5I4Y9</accession>
<name>A0A7C5I4Y9_UNCW3</name>
<dbReference type="Proteomes" id="UP000886014">
    <property type="component" value="Unassembled WGS sequence"/>
</dbReference>
<feature type="non-terminal residue" evidence="2">
    <location>
        <position position="1"/>
    </location>
</feature>
<protein>
    <submittedName>
        <fullName evidence="2">Aminopeptidase P family protein</fullName>
    </submittedName>
</protein>
<dbReference type="GO" id="GO:0004177">
    <property type="term" value="F:aminopeptidase activity"/>
    <property type="evidence" value="ECO:0007669"/>
    <property type="project" value="UniProtKB-KW"/>
</dbReference>
<dbReference type="InterPro" id="IPR000994">
    <property type="entry name" value="Pept_M24"/>
</dbReference>
<dbReference type="AlphaFoldDB" id="A0A7C5I4Y9"/>
<keyword evidence="2" id="KW-0645">Protease</keyword>
<proteinExistence type="predicted"/>
<reference evidence="2" key="1">
    <citation type="journal article" date="2020" name="mSystems">
        <title>Genome- and Community-Level Interaction Insights into Carbon Utilization and Element Cycling Functions of Hydrothermarchaeota in Hydrothermal Sediment.</title>
        <authorList>
            <person name="Zhou Z."/>
            <person name="Liu Y."/>
            <person name="Xu W."/>
            <person name="Pan J."/>
            <person name="Luo Z.H."/>
            <person name="Li M."/>
        </authorList>
    </citation>
    <scope>NUCLEOTIDE SEQUENCE [LARGE SCALE GENOMIC DNA]</scope>
    <source>
        <strain evidence="2">HyVt-94</strain>
    </source>
</reference>
<dbReference type="CDD" id="cd01066">
    <property type="entry name" value="APP_MetAP"/>
    <property type="match status" value="1"/>
</dbReference>
<dbReference type="InterPro" id="IPR050659">
    <property type="entry name" value="Peptidase_M24B"/>
</dbReference>
<dbReference type="EMBL" id="DRTV01000241">
    <property type="protein sequence ID" value="HHF58447.1"/>
    <property type="molecule type" value="Genomic_DNA"/>
</dbReference>
<dbReference type="SUPFAM" id="SSF53092">
    <property type="entry name" value="Creatinase/prolidase N-terminal domain"/>
    <property type="match status" value="1"/>
</dbReference>
<keyword evidence="2" id="KW-0031">Aminopeptidase</keyword>
<dbReference type="Pfam" id="PF00557">
    <property type="entry name" value="Peptidase_M24"/>
    <property type="match status" value="1"/>
</dbReference>
<evidence type="ECO:0000259" key="1">
    <source>
        <dbReference type="Pfam" id="PF00557"/>
    </source>
</evidence>
<dbReference type="Gene3D" id="3.90.230.10">
    <property type="entry name" value="Creatinase/methionine aminopeptidase superfamily"/>
    <property type="match status" value="1"/>
</dbReference>
<sequence length="281" mass="32102">EYTNAEELMAAVRSWIKKNNYRKVGLEFTVERDSYMLFLNVFQRLNPDVEIVDIHDLIMELRKFKEKEEVELIKKAGKIAKGGLTLAEKLIKPGVSELEIAAQVKKELMLKGSEAPQVYISAIPRIHSEPFHDIKVKENSVVSVVIGADYGNYYANVSRSFIVGTPRETVKRAFIAMEKAYQYALQHTRTGKKFIEVEREIERIYKEEGMEEYYVKGYAHGVGLLIEEDPITTIVVKHRFQNIEPGMVLAMIHAPLMLPEGAIKKEDTVLITKEGIEILTD</sequence>
<keyword evidence="2" id="KW-0378">Hydrolase</keyword>
<dbReference type="InterPro" id="IPR036005">
    <property type="entry name" value="Creatinase/aminopeptidase-like"/>
</dbReference>
<dbReference type="PANTHER" id="PTHR46112">
    <property type="entry name" value="AMINOPEPTIDASE"/>
    <property type="match status" value="1"/>
</dbReference>
<feature type="domain" description="Peptidase M24" evidence="1">
    <location>
        <begin position="71"/>
        <end position="273"/>
    </location>
</feature>